<comment type="subcellular location">
    <subcellularLocation>
        <location evidence="1">Membrane</location>
        <topology evidence="1">Multi-pass membrane protein</topology>
    </subcellularLocation>
</comment>
<feature type="transmembrane region" description="Helical" evidence="7">
    <location>
        <begin position="390"/>
        <end position="409"/>
    </location>
</feature>
<dbReference type="PRINTS" id="PR00176">
    <property type="entry name" value="NANEUSMPORT"/>
</dbReference>
<keyword evidence="2 6" id="KW-0813">Transport</keyword>
<evidence type="ECO:0000313" key="8">
    <source>
        <dbReference type="EMBL" id="RGK37188.1"/>
    </source>
</evidence>
<feature type="transmembrane region" description="Helical" evidence="7">
    <location>
        <begin position="12"/>
        <end position="30"/>
    </location>
</feature>
<dbReference type="Pfam" id="PF00209">
    <property type="entry name" value="SNF"/>
    <property type="match status" value="2"/>
</dbReference>
<dbReference type="InterPro" id="IPR000175">
    <property type="entry name" value="Na/ntran_symport"/>
</dbReference>
<dbReference type="Proteomes" id="UP000260793">
    <property type="component" value="Unassembled WGS sequence"/>
</dbReference>
<feature type="transmembrane region" description="Helical" evidence="7">
    <location>
        <begin position="430"/>
        <end position="451"/>
    </location>
</feature>
<name>A0A3E4LID0_9FIRM</name>
<dbReference type="NCBIfam" id="NF037979">
    <property type="entry name" value="Na_transp"/>
    <property type="match status" value="1"/>
</dbReference>
<dbReference type="AlphaFoldDB" id="A0A3E4LID0"/>
<dbReference type="PANTHER" id="PTHR42948">
    <property type="entry name" value="TRANSPORTER"/>
    <property type="match status" value="1"/>
</dbReference>
<feature type="transmembrane region" description="Helical" evidence="7">
    <location>
        <begin position="175"/>
        <end position="195"/>
    </location>
</feature>
<dbReference type="PANTHER" id="PTHR42948:SF1">
    <property type="entry name" value="TRANSPORTER"/>
    <property type="match status" value="1"/>
</dbReference>
<dbReference type="GO" id="GO:0016020">
    <property type="term" value="C:membrane"/>
    <property type="evidence" value="ECO:0007669"/>
    <property type="project" value="UniProtKB-SubCell"/>
</dbReference>
<accession>A0A3E4LID0</accession>
<evidence type="ECO:0000256" key="7">
    <source>
        <dbReference type="SAM" id="Phobius"/>
    </source>
</evidence>
<keyword evidence="5 7" id="KW-0472">Membrane</keyword>
<feature type="transmembrane region" description="Helical" evidence="7">
    <location>
        <begin position="143"/>
        <end position="163"/>
    </location>
</feature>
<dbReference type="Proteomes" id="UP000284902">
    <property type="component" value="Unassembled WGS sequence"/>
</dbReference>
<evidence type="ECO:0000256" key="2">
    <source>
        <dbReference type="ARBA" id="ARBA00022448"/>
    </source>
</evidence>
<evidence type="ECO:0000313" key="10">
    <source>
        <dbReference type="Proteomes" id="UP000260793"/>
    </source>
</evidence>
<dbReference type="SUPFAM" id="SSF161070">
    <property type="entry name" value="SNF-like"/>
    <property type="match status" value="1"/>
</dbReference>
<keyword evidence="6" id="KW-0769">Symport</keyword>
<organism evidence="8 10">
    <name type="scientific">[Ruminococcus] lactaris</name>
    <dbReference type="NCBI Taxonomy" id="46228"/>
    <lineage>
        <taxon>Bacteria</taxon>
        <taxon>Bacillati</taxon>
        <taxon>Bacillota</taxon>
        <taxon>Clostridia</taxon>
        <taxon>Lachnospirales</taxon>
        <taxon>Lachnospiraceae</taxon>
        <taxon>Mediterraneibacter</taxon>
    </lineage>
</organism>
<dbReference type="EMBL" id="QSQN01000044">
    <property type="protein sequence ID" value="RGK37188.1"/>
    <property type="molecule type" value="Genomic_DNA"/>
</dbReference>
<dbReference type="EMBL" id="QRHG01000038">
    <property type="protein sequence ID" value="RHF58045.1"/>
    <property type="molecule type" value="Genomic_DNA"/>
</dbReference>
<dbReference type="PROSITE" id="PS50267">
    <property type="entry name" value="NA_NEUROTRAN_SYMP_3"/>
    <property type="match status" value="1"/>
</dbReference>
<evidence type="ECO:0000256" key="6">
    <source>
        <dbReference type="RuleBase" id="RU003732"/>
    </source>
</evidence>
<feature type="transmembrane region" description="Helical" evidence="7">
    <location>
        <begin position="36"/>
        <end position="58"/>
    </location>
</feature>
<dbReference type="PROSITE" id="PS00610">
    <property type="entry name" value="NA_NEUROTRAN_SYMP_1"/>
    <property type="match status" value="1"/>
</dbReference>
<dbReference type="GO" id="GO:0015293">
    <property type="term" value="F:symporter activity"/>
    <property type="evidence" value="ECO:0007669"/>
    <property type="project" value="UniProtKB-KW"/>
</dbReference>
<feature type="transmembrane region" description="Helical" evidence="7">
    <location>
        <begin position="94"/>
        <end position="115"/>
    </location>
</feature>
<evidence type="ECO:0000256" key="1">
    <source>
        <dbReference type="ARBA" id="ARBA00004141"/>
    </source>
</evidence>
<comment type="caution">
    <text evidence="8">The sequence shown here is derived from an EMBL/GenBank/DDBJ whole genome shotgun (WGS) entry which is preliminary data.</text>
</comment>
<dbReference type="InterPro" id="IPR037272">
    <property type="entry name" value="SNS_sf"/>
</dbReference>
<feature type="transmembrane region" description="Helical" evidence="7">
    <location>
        <begin position="306"/>
        <end position="334"/>
    </location>
</feature>
<keyword evidence="3 6" id="KW-0812">Transmembrane</keyword>
<feature type="transmembrane region" description="Helical" evidence="7">
    <location>
        <begin position="218"/>
        <end position="243"/>
    </location>
</feature>
<evidence type="ECO:0000313" key="11">
    <source>
        <dbReference type="Proteomes" id="UP000284902"/>
    </source>
</evidence>
<sequence>MQREKFGSRLGFILISAGCAIGLGNVWRFPYITGKYGGAAFVLIYLVFLVLLGLPIMVMEFAVGRASQASVAMSFDRLEPLGTKWHWYKWFGMAGNYLLMMFYTTIGGWILLYVFKMAGGEFEGKNADEIAGVFGNLMEKPGLMTICMILVVAVCFGIVCMGLQKGVEKITKKMMILLLALMVILAIRSATLPGAGEGIRFYLLPDFKKAAESGLKEVIFAAMGQSFFTLSLGIGAIAIFGSYIDKKRRLTGEAVCVTVLDTCVALIAGMIIFPACFAFGVQPDSGPSLIFITLPNIFNSMSGGRIWGTLFFLCMLFAAASTVIAVFENIIAFAMDLTNCSRAKAVVINLIAIVILSLPCILGFNVLSGFQPLGAGSNVLDLEDFIVSNNLLPLGSLVYLLFCTSRYGWGWKKFCEEANAGEGIKFPKWTRIYVSYILPLIVLFIFVQGYWSKFVG</sequence>
<evidence type="ECO:0000256" key="5">
    <source>
        <dbReference type="ARBA" id="ARBA00023136"/>
    </source>
</evidence>
<comment type="similarity">
    <text evidence="6">Belongs to the sodium:neurotransmitter symporter (SNF) (TC 2.A.22) family.</text>
</comment>
<protein>
    <recommendedName>
        <fullName evidence="6">Transporter</fullName>
    </recommendedName>
</protein>
<feature type="transmembrane region" description="Helical" evidence="7">
    <location>
        <begin position="255"/>
        <end position="281"/>
    </location>
</feature>
<reference evidence="10 11" key="1">
    <citation type="submission" date="2018-08" db="EMBL/GenBank/DDBJ databases">
        <title>A genome reference for cultivated species of the human gut microbiota.</title>
        <authorList>
            <person name="Zou Y."/>
            <person name="Xue W."/>
            <person name="Luo G."/>
        </authorList>
    </citation>
    <scope>NUCLEOTIDE SEQUENCE [LARGE SCALE GENOMIC DNA]</scope>
    <source>
        <strain evidence="9 11">AM25-1LB</strain>
        <strain evidence="8 10">TF11-7</strain>
    </source>
</reference>
<feature type="transmembrane region" description="Helical" evidence="7">
    <location>
        <begin position="346"/>
        <end position="370"/>
    </location>
</feature>
<dbReference type="RefSeq" id="WP_117688650.1">
    <property type="nucleotide sequence ID" value="NZ_CAJMJQ010000032.1"/>
</dbReference>
<proteinExistence type="inferred from homology"/>
<dbReference type="InterPro" id="IPR047218">
    <property type="entry name" value="YocR/YhdH-like"/>
</dbReference>
<evidence type="ECO:0000256" key="4">
    <source>
        <dbReference type="ARBA" id="ARBA00022989"/>
    </source>
</evidence>
<gene>
    <name evidence="9" type="ORF">DW672_11560</name>
    <name evidence="8" type="ORF">DXD17_12970</name>
</gene>
<keyword evidence="4 7" id="KW-1133">Transmembrane helix</keyword>
<dbReference type="CDD" id="cd10336">
    <property type="entry name" value="SLC6sbd_Tyt1-Like"/>
    <property type="match status" value="1"/>
</dbReference>
<evidence type="ECO:0000256" key="3">
    <source>
        <dbReference type="ARBA" id="ARBA00022692"/>
    </source>
</evidence>
<evidence type="ECO:0000313" key="9">
    <source>
        <dbReference type="EMBL" id="RHF58045.1"/>
    </source>
</evidence>